<evidence type="ECO:0000313" key="2">
    <source>
        <dbReference type="Proteomes" id="UP000199462"/>
    </source>
</evidence>
<keyword evidence="2" id="KW-1185">Reference proteome</keyword>
<organism evidence="1 2">
    <name type="scientific">Maribacter stanieri</name>
    <dbReference type="NCBI Taxonomy" id="440514"/>
    <lineage>
        <taxon>Bacteria</taxon>
        <taxon>Pseudomonadati</taxon>
        <taxon>Bacteroidota</taxon>
        <taxon>Flavobacteriia</taxon>
        <taxon>Flavobacteriales</taxon>
        <taxon>Flavobacteriaceae</taxon>
        <taxon>Maribacter</taxon>
    </lineage>
</organism>
<dbReference type="STRING" id="440514.SAMN04488010_1580"/>
<reference evidence="2" key="1">
    <citation type="submission" date="2016-10" db="EMBL/GenBank/DDBJ databases">
        <authorList>
            <person name="Varghese N."/>
            <person name="Submissions S."/>
        </authorList>
    </citation>
    <scope>NUCLEOTIDE SEQUENCE [LARGE SCALE GENOMIC DNA]</scope>
    <source>
        <strain evidence="2">DSM 19891</strain>
    </source>
</reference>
<name>A0A1I6IEI2_9FLAO</name>
<dbReference type="EMBL" id="FOYX01000001">
    <property type="protein sequence ID" value="SFR65175.1"/>
    <property type="molecule type" value="Genomic_DNA"/>
</dbReference>
<protein>
    <submittedName>
        <fullName evidence="1">Uncharacterized protein</fullName>
    </submittedName>
</protein>
<evidence type="ECO:0000313" key="1">
    <source>
        <dbReference type="EMBL" id="SFR65175.1"/>
    </source>
</evidence>
<proteinExistence type="predicted"/>
<dbReference type="RefSeq" id="WP_091902540.1">
    <property type="nucleotide sequence ID" value="NZ_FOYX01000001.1"/>
</dbReference>
<accession>A0A1I6IEI2</accession>
<dbReference type="AlphaFoldDB" id="A0A1I6IEI2"/>
<dbReference type="Proteomes" id="UP000199462">
    <property type="component" value="Unassembled WGS sequence"/>
</dbReference>
<gene>
    <name evidence="1" type="ORF">SAMN04488010_1580</name>
</gene>
<sequence length="87" mass="10714">MIIYRNFDTKIIRELIIEIGRHKYEQALQNMQVRQKPLSMKGWYLEARDGYVKLCYRYPSRYILMLMNVERFNNIPANGWERIKVER</sequence>